<keyword evidence="4 9" id="KW-0732">Signal</keyword>
<evidence type="ECO:0000259" key="11">
    <source>
        <dbReference type="Pfam" id="PF21902"/>
    </source>
</evidence>
<dbReference type="GO" id="GO:0042147">
    <property type="term" value="P:retrograde transport, endosome to Golgi"/>
    <property type="evidence" value="ECO:0007669"/>
    <property type="project" value="TreeGrafter"/>
</dbReference>
<dbReference type="Proteomes" id="UP000039046">
    <property type="component" value="Unassembled WGS sequence"/>
</dbReference>
<evidence type="ECO:0000256" key="8">
    <source>
        <dbReference type="SAM" id="Phobius"/>
    </source>
</evidence>
<dbReference type="InterPro" id="IPR009637">
    <property type="entry name" value="GPR107/GPR108-like"/>
</dbReference>
<feature type="region of interest" description="Disordered" evidence="7">
    <location>
        <begin position="480"/>
        <end position="557"/>
    </location>
</feature>
<evidence type="ECO:0008006" key="14">
    <source>
        <dbReference type="Google" id="ProtNLM"/>
    </source>
</evidence>
<dbReference type="GO" id="GO:0005794">
    <property type="term" value="C:Golgi apparatus"/>
    <property type="evidence" value="ECO:0007669"/>
    <property type="project" value="TreeGrafter"/>
</dbReference>
<feature type="transmembrane region" description="Helical" evidence="8">
    <location>
        <begin position="250"/>
        <end position="269"/>
    </location>
</feature>
<feature type="transmembrane region" description="Helical" evidence="8">
    <location>
        <begin position="320"/>
        <end position="341"/>
    </location>
</feature>
<keyword evidence="3 8" id="KW-0812">Transmembrane</keyword>
<feature type="domain" description="GOST seven transmembrane" evidence="10">
    <location>
        <begin position="214"/>
        <end position="466"/>
    </location>
</feature>
<dbReference type="GO" id="GO:0016020">
    <property type="term" value="C:membrane"/>
    <property type="evidence" value="ECO:0007669"/>
    <property type="project" value="UniProtKB-SubCell"/>
</dbReference>
<dbReference type="AlphaFoldDB" id="A0A0A1SM29"/>
<reference evidence="12 13" key="1">
    <citation type="journal article" date="2015" name="Genome Announc.">
        <title>Draft Genome Sequence and Gene Annotation of the Entomopathogenic Fungus Verticillium hemipterigenum.</title>
        <authorList>
            <person name="Horn F."/>
            <person name="Habel A."/>
            <person name="Scharf D.H."/>
            <person name="Dworschak J."/>
            <person name="Brakhage A.A."/>
            <person name="Guthke R."/>
            <person name="Hertweck C."/>
            <person name="Linde J."/>
        </authorList>
    </citation>
    <scope>NUCLEOTIDE SEQUENCE [LARGE SCALE GENOMIC DNA]</scope>
</reference>
<comment type="subcellular location">
    <subcellularLocation>
        <location evidence="1">Membrane</location>
        <topology evidence="1">Multi-pass membrane protein</topology>
    </subcellularLocation>
</comment>
<feature type="signal peptide" evidence="9">
    <location>
        <begin position="1"/>
        <end position="19"/>
    </location>
</feature>
<proteinExistence type="inferred from homology"/>
<keyword evidence="6 8" id="KW-0472">Membrane</keyword>
<evidence type="ECO:0000256" key="5">
    <source>
        <dbReference type="ARBA" id="ARBA00022989"/>
    </source>
</evidence>
<dbReference type="OrthoDB" id="19932at2759"/>
<dbReference type="Pfam" id="PF06814">
    <property type="entry name" value="GOST_TM"/>
    <property type="match status" value="1"/>
</dbReference>
<name>A0A0A1SM29_9HYPO</name>
<feature type="domain" description="PTM1-like N-terminal" evidence="11">
    <location>
        <begin position="67"/>
        <end position="203"/>
    </location>
</feature>
<evidence type="ECO:0000256" key="1">
    <source>
        <dbReference type="ARBA" id="ARBA00004141"/>
    </source>
</evidence>
<dbReference type="InterPro" id="IPR053937">
    <property type="entry name" value="GOST_TM"/>
</dbReference>
<feature type="transmembrane region" description="Helical" evidence="8">
    <location>
        <begin position="218"/>
        <end position="238"/>
    </location>
</feature>
<evidence type="ECO:0000256" key="4">
    <source>
        <dbReference type="ARBA" id="ARBA00022729"/>
    </source>
</evidence>
<accession>A0A0A1SM29</accession>
<comment type="similarity">
    <text evidence="2">Belongs to the LU7TM family.</text>
</comment>
<evidence type="ECO:0000256" key="3">
    <source>
        <dbReference type="ARBA" id="ARBA00022692"/>
    </source>
</evidence>
<organism evidence="12 13">
    <name type="scientific">[Torrubiella] hemipterigena</name>
    <dbReference type="NCBI Taxonomy" id="1531966"/>
    <lineage>
        <taxon>Eukaryota</taxon>
        <taxon>Fungi</taxon>
        <taxon>Dikarya</taxon>
        <taxon>Ascomycota</taxon>
        <taxon>Pezizomycotina</taxon>
        <taxon>Sordariomycetes</taxon>
        <taxon>Hypocreomycetidae</taxon>
        <taxon>Hypocreales</taxon>
        <taxon>Clavicipitaceae</taxon>
        <taxon>Clavicipitaceae incertae sedis</taxon>
        <taxon>'Torrubiella' clade</taxon>
    </lineage>
</organism>
<dbReference type="Pfam" id="PF21902">
    <property type="entry name" value="PTM1-like_N"/>
    <property type="match status" value="1"/>
</dbReference>
<feature type="chain" id="PRO_5001978844" description="Integral membrane protein" evidence="9">
    <location>
        <begin position="20"/>
        <end position="557"/>
    </location>
</feature>
<evidence type="ECO:0000313" key="13">
    <source>
        <dbReference type="Proteomes" id="UP000039046"/>
    </source>
</evidence>
<dbReference type="PANTHER" id="PTHR21229:SF1">
    <property type="entry name" value="GH17801P"/>
    <property type="match status" value="1"/>
</dbReference>
<feature type="compositionally biased region" description="Low complexity" evidence="7">
    <location>
        <begin position="512"/>
        <end position="527"/>
    </location>
</feature>
<evidence type="ECO:0000313" key="12">
    <source>
        <dbReference type="EMBL" id="CEJ81368.1"/>
    </source>
</evidence>
<evidence type="ECO:0000256" key="2">
    <source>
        <dbReference type="ARBA" id="ARBA00007883"/>
    </source>
</evidence>
<dbReference type="STRING" id="1531966.A0A0A1SM29"/>
<keyword evidence="13" id="KW-1185">Reference proteome</keyword>
<feature type="compositionally biased region" description="Acidic residues" evidence="7">
    <location>
        <begin position="492"/>
        <end position="501"/>
    </location>
</feature>
<dbReference type="EMBL" id="CDHN01000001">
    <property type="protein sequence ID" value="CEJ81368.1"/>
    <property type="molecule type" value="Genomic_DNA"/>
</dbReference>
<feature type="transmembrane region" description="Helical" evidence="8">
    <location>
        <begin position="398"/>
        <end position="418"/>
    </location>
</feature>
<dbReference type="GO" id="GO:0005829">
    <property type="term" value="C:cytosol"/>
    <property type="evidence" value="ECO:0007669"/>
    <property type="project" value="GOC"/>
</dbReference>
<evidence type="ECO:0000256" key="9">
    <source>
        <dbReference type="SAM" id="SignalP"/>
    </source>
</evidence>
<dbReference type="InterPro" id="IPR053938">
    <property type="entry name" value="PTM1-like_N"/>
</dbReference>
<evidence type="ECO:0000259" key="10">
    <source>
        <dbReference type="Pfam" id="PF06814"/>
    </source>
</evidence>
<feature type="transmembrane region" description="Helical" evidence="8">
    <location>
        <begin position="353"/>
        <end position="377"/>
    </location>
</feature>
<feature type="transmembrane region" description="Helical" evidence="8">
    <location>
        <begin position="284"/>
        <end position="313"/>
    </location>
</feature>
<sequence length="557" mass="62369">MRSFYSLLAIGLSIWTASALEVQMVCFMYAWRQDVANFPAGPNRNEEAILLRYAARKPLVDIQLTETGMYSKADWGGSVDPFIRVKFFGDKEASDNDAASLMIFEWKDVDLVQLQNPETKQKNVALCSDDYIAKGACTELEKGEFVLAPNATKKSTSLILTKAIKLKDQPAPILYSIKKTGYYCLLTEGFTAQKYSAVAEFRNSYGELSATQVPKLPFYGGITLVYTLMAGYWGFLYYMHRQDILPVQNYITAVLVFLVVEMLMTWGFYDYLNHNGDNVGSKAFLIVVAILNAARNSFSFFLLLIVCMGYGVVKPTLGRLMFYCRILGIAHFIFGLIYAVVNLLTPPEDAGMVSLLTGLPLAATMTAFYMATLNSLTFTLKDLRDRKQFVKEAMYKKLWWAILGTVIFVFVFVIFNGANVRALSDPNYVPNHWKTRWFIIDGWLNLVYLADVAWIAYVWRPTANNRRFAMSDEIAQNDDGNFEIGEIGMPGDSDDELDEEAEIGKAPPPSAGPSRTPAAAPAATTSHAVRRSLEGETIFAVDSDDEESEDDKLVKTK</sequence>
<feature type="transmembrane region" description="Helical" evidence="8">
    <location>
        <begin position="438"/>
        <end position="459"/>
    </location>
</feature>
<protein>
    <recommendedName>
        <fullName evidence="14">Integral membrane protein</fullName>
    </recommendedName>
</protein>
<evidence type="ECO:0000256" key="6">
    <source>
        <dbReference type="ARBA" id="ARBA00023136"/>
    </source>
</evidence>
<dbReference type="PANTHER" id="PTHR21229">
    <property type="entry name" value="LUNG SEVEN TRANSMEMBRANE RECEPTOR"/>
    <property type="match status" value="1"/>
</dbReference>
<evidence type="ECO:0000256" key="7">
    <source>
        <dbReference type="SAM" id="MobiDB-lite"/>
    </source>
</evidence>
<keyword evidence="5 8" id="KW-1133">Transmembrane helix</keyword>
<gene>
    <name evidence="12" type="ORF">VHEMI01499</name>
</gene>